<dbReference type="RefSeq" id="WP_230792615.1">
    <property type="nucleotide sequence ID" value="NZ_JAJNCO010000025.1"/>
</dbReference>
<proteinExistence type="predicted"/>
<evidence type="ECO:0000313" key="3">
    <source>
        <dbReference type="Proteomes" id="UP001198630"/>
    </source>
</evidence>
<dbReference type="Proteomes" id="UP001198630">
    <property type="component" value="Unassembled WGS sequence"/>
</dbReference>
<dbReference type="AlphaFoldDB" id="A0AAW4XN47"/>
<name>A0AAW4XN47_RHORH</name>
<dbReference type="CDD" id="cd00531">
    <property type="entry name" value="NTF2_like"/>
    <property type="match status" value="1"/>
</dbReference>
<dbReference type="InterPro" id="IPR037401">
    <property type="entry name" value="SnoaL-like"/>
</dbReference>
<feature type="domain" description="SnoaL-like" evidence="1">
    <location>
        <begin position="14"/>
        <end position="136"/>
    </location>
</feature>
<accession>A0AAW4XN47</accession>
<comment type="caution">
    <text evidence="2">The sequence shown here is derived from an EMBL/GenBank/DDBJ whole genome shotgun (WGS) entry which is preliminary data.</text>
</comment>
<protein>
    <submittedName>
        <fullName evidence="2">Nuclear transport factor 2 family protein</fullName>
    </submittedName>
</protein>
<dbReference type="InterPro" id="IPR032710">
    <property type="entry name" value="NTF2-like_dom_sf"/>
</dbReference>
<organism evidence="2 3">
    <name type="scientific">Rhodococcus rhodochrous</name>
    <dbReference type="NCBI Taxonomy" id="1829"/>
    <lineage>
        <taxon>Bacteria</taxon>
        <taxon>Bacillati</taxon>
        <taxon>Actinomycetota</taxon>
        <taxon>Actinomycetes</taxon>
        <taxon>Mycobacteriales</taxon>
        <taxon>Nocardiaceae</taxon>
        <taxon>Rhodococcus</taxon>
    </lineage>
</organism>
<gene>
    <name evidence="2" type="ORF">LQ384_26440</name>
</gene>
<dbReference type="SUPFAM" id="SSF54427">
    <property type="entry name" value="NTF2-like"/>
    <property type="match status" value="1"/>
</dbReference>
<dbReference type="EMBL" id="JAJNCO010000025">
    <property type="protein sequence ID" value="MCD2114646.1"/>
    <property type="molecule type" value="Genomic_DNA"/>
</dbReference>
<evidence type="ECO:0000259" key="1">
    <source>
        <dbReference type="Pfam" id="PF13577"/>
    </source>
</evidence>
<dbReference type="Pfam" id="PF13577">
    <property type="entry name" value="SnoaL_4"/>
    <property type="match status" value="1"/>
</dbReference>
<sequence length="164" mass="18184">MSTTQDVTERLARVVDDLEIRRAITDYATLVDAQDWTRLAAIFDDDVVVEYHNGRTTVKGAKAVADYVQANTSHVAWQHHMVSPYGIDIDGDSATALAYLVSHQQVRGDDTEFLMMAADYTLELARREQGWVITRMVHTIKVASFLPISSAPITGAEVPAAVRH</sequence>
<dbReference type="Gene3D" id="3.10.450.50">
    <property type="match status" value="1"/>
</dbReference>
<reference evidence="2" key="1">
    <citation type="submission" date="2021-11" db="EMBL/GenBank/DDBJ databases">
        <title>Development of a sustainable strategy for remediation of hydrocarbon-contaminated territories based on the waste exchange concept.</title>
        <authorList>
            <person name="Elkin A."/>
        </authorList>
    </citation>
    <scope>NUCLEOTIDE SEQUENCE</scope>
    <source>
        <strain evidence="2">IEGM 757</strain>
    </source>
</reference>
<evidence type="ECO:0000313" key="2">
    <source>
        <dbReference type="EMBL" id="MCD2114646.1"/>
    </source>
</evidence>